<dbReference type="EMBL" id="JACSPS010000003">
    <property type="protein sequence ID" value="MBD8018789.1"/>
    <property type="molecule type" value="Genomic_DNA"/>
</dbReference>
<dbReference type="PANTHER" id="PTHR42852:SF13">
    <property type="entry name" value="PROTEIN DIPZ"/>
    <property type="match status" value="1"/>
</dbReference>
<organism evidence="2 3">
    <name type="scientific">Kaistella pullorum</name>
    <dbReference type="NCBI Taxonomy" id="2763074"/>
    <lineage>
        <taxon>Bacteria</taxon>
        <taxon>Pseudomonadati</taxon>
        <taxon>Bacteroidota</taxon>
        <taxon>Flavobacteriia</taxon>
        <taxon>Flavobacteriales</taxon>
        <taxon>Weeksellaceae</taxon>
        <taxon>Chryseobacterium group</taxon>
        <taxon>Kaistella</taxon>
    </lineage>
</organism>
<accession>A0ABR8WP42</accession>
<dbReference type="PANTHER" id="PTHR42852">
    <property type="entry name" value="THIOL:DISULFIDE INTERCHANGE PROTEIN DSBE"/>
    <property type="match status" value="1"/>
</dbReference>
<dbReference type="Pfam" id="PF08534">
    <property type="entry name" value="Redoxin"/>
    <property type="match status" value="1"/>
</dbReference>
<dbReference type="RefSeq" id="WP_251833996.1">
    <property type="nucleotide sequence ID" value="NZ_JACSPS010000003.1"/>
</dbReference>
<evidence type="ECO:0000313" key="2">
    <source>
        <dbReference type="EMBL" id="MBD8018789.1"/>
    </source>
</evidence>
<gene>
    <name evidence="2" type="ORF">H9628_09915</name>
</gene>
<feature type="domain" description="Thioredoxin" evidence="1">
    <location>
        <begin position="329"/>
        <end position="477"/>
    </location>
</feature>
<name>A0ABR8WP42_9FLAO</name>
<evidence type="ECO:0000313" key="3">
    <source>
        <dbReference type="Proteomes" id="UP000626242"/>
    </source>
</evidence>
<keyword evidence="3" id="KW-1185">Reference proteome</keyword>
<dbReference type="PROSITE" id="PS51352">
    <property type="entry name" value="THIOREDOXIN_2"/>
    <property type="match status" value="1"/>
</dbReference>
<dbReference type="InterPro" id="IPR050553">
    <property type="entry name" value="Thioredoxin_ResA/DsbE_sf"/>
</dbReference>
<proteinExistence type="predicted"/>
<protein>
    <submittedName>
        <fullName evidence="2">TlpA family protein disulfide reductase</fullName>
    </submittedName>
</protein>
<evidence type="ECO:0000259" key="1">
    <source>
        <dbReference type="PROSITE" id="PS51352"/>
    </source>
</evidence>
<dbReference type="InterPro" id="IPR036249">
    <property type="entry name" value="Thioredoxin-like_sf"/>
</dbReference>
<dbReference type="SUPFAM" id="SSF52833">
    <property type="entry name" value="Thioredoxin-like"/>
    <property type="match status" value="1"/>
</dbReference>
<dbReference type="CDD" id="cd02966">
    <property type="entry name" value="TlpA_like_family"/>
    <property type="match status" value="1"/>
</dbReference>
<reference evidence="2 3" key="1">
    <citation type="submission" date="2020-08" db="EMBL/GenBank/DDBJ databases">
        <title>A Genomic Blueprint of the Chicken Gut Microbiome.</title>
        <authorList>
            <person name="Gilroy R."/>
            <person name="Ravi A."/>
            <person name="Getino M."/>
            <person name="Pursley I."/>
            <person name="Horton D.L."/>
            <person name="Alikhan N.-F."/>
            <person name="Baker D."/>
            <person name="Gharbi K."/>
            <person name="Hall N."/>
            <person name="Watson M."/>
            <person name="Adriaenssens E.M."/>
            <person name="Foster-Nyarko E."/>
            <person name="Jarju S."/>
            <person name="Secka A."/>
            <person name="Antonio M."/>
            <person name="Oren A."/>
            <person name="Chaudhuri R."/>
            <person name="La Ragione R.M."/>
            <person name="Hildebrand F."/>
            <person name="Pallen M.J."/>
        </authorList>
    </citation>
    <scope>NUCLEOTIDE SEQUENCE [LARGE SCALE GENOMIC DNA]</scope>
    <source>
        <strain evidence="2 3">Sa1CVA4</strain>
    </source>
</reference>
<dbReference type="Gene3D" id="3.40.30.10">
    <property type="entry name" value="Glutaredoxin"/>
    <property type="match status" value="1"/>
</dbReference>
<dbReference type="PROSITE" id="PS51257">
    <property type="entry name" value="PROKAR_LIPOPROTEIN"/>
    <property type="match status" value="1"/>
</dbReference>
<dbReference type="Proteomes" id="UP000626242">
    <property type="component" value="Unassembled WGS sequence"/>
</dbReference>
<sequence length="504" mass="55410">MNKYFLMLFAAFFAMSCSKKVEVKGNFAGGSPLERIEFIEASGIATLPLVNLGVDSKGSFSGSFEAPKNGMYVMTYAGKNAMIYLKGGQELNISGAAANFPQQFTITGDAKKNNDFLREVQKSIQNYTSKLNVGELVTKKEADFITSVKKIHADLDQQIDAAAKQTLADSEVKQWKKDELNASVLGLMTQYESSHPQATQNPSYKASKAFRDAEATFAKDHKRMLESQPLYRNYLLSRMSPDFQKFAEKNSGNGTALSSELFAKFLDTQKDTDQLTKDYLLAYVLSSSDIAPGVTPENAAKISTIIKDKIKDSAIKKDLEKIQFVISGPKIGEAAPAPKLVKADGSAFKLSDAKAKPTLVMFYASWNPYIAEGTVPVLREVANFYKSKLDFTFINLDDTKDQFAKTSKAMLSGITANNVYGENGLQSDVAKDYGIYGFKMPSFILIDKNGKIASRFFFNLGDPDLITALDKLTGLQAPRVQEPQIQLENEFISPSSPDDLPGSK</sequence>
<dbReference type="InterPro" id="IPR013740">
    <property type="entry name" value="Redoxin"/>
</dbReference>
<dbReference type="InterPro" id="IPR013766">
    <property type="entry name" value="Thioredoxin_domain"/>
</dbReference>
<comment type="caution">
    <text evidence="2">The sequence shown here is derived from an EMBL/GenBank/DDBJ whole genome shotgun (WGS) entry which is preliminary data.</text>
</comment>